<reference evidence="1" key="1">
    <citation type="submission" date="2022-02" db="EMBL/GenBank/DDBJ databases">
        <authorList>
            <person name="Henning P.M."/>
            <person name="McCubbin A.G."/>
            <person name="Shore J.S."/>
        </authorList>
    </citation>
    <scope>NUCLEOTIDE SEQUENCE</scope>
    <source>
        <strain evidence="1">F60SS</strain>
        <tissue evidence="1">Leaves</tissue>
    </source>
</reference>
<evidence type="ECO:0000313" key="1">
    <source>
        <dbReference type="EMBL" id="KAJ4825715.1"/>
    </source>
</evidence>
<organism evidence="1 2">
    <name type="scientific">Turnera subulata</name>
    <dbReference type="NCBI Taxonomy" id="218843"/>
    <lineage>
        <taxon>Eukaryota</taxon>
        <taxon>Viridiplantae</taxon>
        <taxon>Streptophyta</taxon>
        <taxon>Embryophyta</taxon>
        <taxon>Tracheophyta</taxon>
        <taxon>Spermatophyta</taxon>
        <taxon>Magnoliopsida</taxon>
        <taxon>eudicotyledons</taxon>
        <taxon>Gunneridae</taxon>
        <taxon>Pentapetalae</taxon>
        <taxon>rosids</taxon>
        <taxon>fabids</taxon>
        <taxon>Malpighiales</taxon>
        <taxon>Passifloraceae</taxon>
        <taxon>Turnera</taxon>
    </lineage>
</organism>
<reference evidence="1" key="2">
    <citation type="journal article" date="2023" name="Plants (Basel)">
        <title>Annotation of the Turnera subulata (Passifloraceae) Draft Genome Reveals the S-Locus Evolved after the Divergence of Turneroideae from Passifloroideae in a Stepwise Manner.</title>
        <authorList>
            <person name="Henning P.M."/>
            <person name="Roalson E.H."/>
            <person name="Mir W."/>
            <person name="McCubbin A.G."/>
            <person name="Shore J.S."/>
        </authorList>
    </citation>
    <scope>NUCLEOTIDE SEQUENCE</scope>
    <source>
        <strain evidence="1">F60SS</strain>
    </source>
</reference>
<dbReference type="EMBL" id="JAKUCV010006825">
    <property type="protein sequence ID" value="KAJ4825715.1"/>
    <property type="molecule type" value="Genomic_DNA"/>
</dbReference>
<sequence>MSHPGLAKKLQPAKKALKRFARKVQAKFRDFNFSKAIEAIQTKTNTLITYCSFHFFHPFKKRTIARSKYHNPPYNHIYQYYSKSPAYNFSPIYIDQLYAADHHHKPAAASSTVAAKRPHVNAETSSKGKQVVHQEKRPVVRKEGNNNKGKEKILDSIEDAWKEVVAKSPQLRPVDERAEEFIHNFKKEIRLQKDRSAAEYQEMLARSA</sequence>
<comment type="caution">
    <text evidence="1">The sequence shown here is derived from an EMBL/GenBank/DDBJ whole genome shotgun (WGS) entry which is preliminary data.</text>
</comment>
<accession>A0A9Q0F677</accession>
<protein>
    <recommendedName>
        <fullName evidence="3">DUF761 domain-containing protein</fullName>
    </recommendedName>
</protein>
<dbReference type="AlphaFoldDB" id="A0A9Q0F677"/>
<name>A0A9Q0F677_9ROSI</name>
<proteinExistence type="predicted"/>
<dbReference type="Pfam" id="PF05553">
    <property type="entry name" value="DUF761"/>
    <property type="match status" value="1"/>
</dbReference>
<evidence type="ECO:0000313" key="2">
    <source>
        <dbReference type="Proteomes" id="UP001141552"/>
    </source>
</evidence>
<evidence type="ECO:0008006" key="3">
    <source>
        <dbReference type="Google" id="ProtNLM"/>
    </source>
</evidence>
<dbReference type="InterPro" id="IPR008480">
    <property type="entry name" value="DUF761_pln"/>
</dbReference>
<dbReference type="Proteomes" id="UP001141552">
    <property type="component" value="Unassembled WGS sequence"/>
</dbReference>
<gene>
    <name evidence="1" type="ORF">Tsubulata_001214</name>
</gene>
<dbReference type="OrthoDB" id="1913960at2759"/>
<keyword evidence="2" id="KW-1185">Reference proteome</keyword>